<sequence>MFCTFVKYKITILTSLNFVPKRDADVHFRDAGLHLQAPVSAKKSDGEISTGGSQRRQSRAPGHVDQAHGERPVAKRGEIGDVISAIGRQFQNGTVENAVAIEPADSAGSTATHTAAKNR</sequence>
<protein>
    <submittedName>
        <fullName evidence="2">Uncharacterized protein</fullName>
    </submittedName>
</protein>
<evidence type="ECO:0000313" key="3">
    <source>
        <dbReference type="Proteomes" id="UP000295021"/>
    </source>
</evidence>
<feature type="region of interest" description="Disordered" evidence="1">
    <location>
        <begin position="35"/>
        <end position="76"/>
    </location>
</feature>
<organism evidence="2 3">
    <name type="scientific">Rhizobium laguerreae</name>
    <dbReference type="NCBI Taxonomy" id="1076926"/>
    <lineage>
        <taxon>Bacteria</taxon>
        <taxon>Pseudomonadati</taxon>
        <taxon>Pseudomonadota</taxon>
        <taxon>Alphaproteobacteria</taxon>
        <taxon>Hyphomicrobiales</taxon>
        <taxon>Rhizobiaceae</taxon>
        <taxon>Rhizobium/Agrobacterium group</taxon>
        <taxon>Rhizobium</taxon>
    </lineage>
</organism>
<gene>
    <name evidence="2" type="ORF">EV131_103352</name>
</gene>
<dbReference type="Proteomes" id="UP000295021">
    <property type="component" value="Unassembled WGS sequence"/>
</dbReference>
<evidence type="ECO:0000313" key="2">
    <source>
        <dbReference type="EMBL" id="TCU27321.1"/>
    </source>
</evidence>
<feature type="compositionally biased region" description="Basic and acidic residues" evidence="1">
    <location>
        <begin position="65"/>
        <end position="76"/>
    </location>
</feature>
<reference evidence="2 3" key="1">
    <citation type="submission" date="2019-03" db="EMBL/GenBank/DDBJ databases">
        <title>Genomic Encyclopedia of Type Strains, Phase IV (KMG-V): Genome sequencing to study the core and pangenomes of soil and plant-associated prokaryotes.</title>
        <authorList>
            <person name="Whitman W."/>
        </authorList>
    </citation>
    <scope>NUCLEOTIDE SEQUENCE [LARGE SCALE GENOMIC DNA]</scope>
    <source>
        <strain evidence="2 3">FB403</strain>
    </source>
</reference>
<dbReference type="AlphaFoldDB" id="A0AAX2QS45"/>
<comment type="caution">
    <text evidence="2">The sequence shown here is derived from an EMBL/GenBank/DDBJ whole genome shotgun (WGS) entry which is preliminary data.</text>
</comment>
<evidence type="ECO:0000256" key="1">
    <source>
        <dbReference type="SAM" id="MobiDB-lite"/>
    </source>
</evidence>
<name>A0AAX2QS45_9HYPH</name>
<accession>A0AAX2QS45</accession>
<proteinExistence type="predicted"/>
<dbReference type="EMBL" id="SMBI01000003">
    <property type="protein sequence ID" value="TCU27321.1"/>
    <property type="molecule type" value="Genomic_DNA"/>
</dbReference>